<evidence type="ECO:0000313" key="2">
    <source>
        <dbReference type="EMBL" id="KMS97911.1"/>
    </source>
</evidence>
<dbReference type="AlphaFoldDB" id="A0A0J8BAG1"/>
<feature type="compositionally biased region" description="Low complexity" evidence="1">
    <location>
        <begin position="192"/>
        <end position="201"/>
    </location>
</feature>
<accession>A0A0J8BAG1</accession>
<dbReference type="Gramene" id="KMS97911">
    <property type="protein sequence ID" value="KMS97911"/>
    <property type="gene ID" value="BVRB_4g097620"/>
</dbReference>
<feature type="region of interest" description="Disordered" evidence="1">
    <location>
        <begin position="189"/>
        <end position="223"/>
    </location>
</feature>
<sequence>MQSASVIGKRKDHGVVIREPSQFIPRPAAVPAYGQGKGKAVLCVVPPVYECVSDSDDDSASNAAPLQLPSSACFQAAMLDYSHCENGEGARPVFAPPMAGDVELSPLPLQVIYPNNYCQGNSFGHLAQLSDQNYGGVSIYGSGVENDTMVLAHDEKTISDIQPILETSFQSIDSESSIVRHINAMGVEQELPKAPSSLSSAAKRRKGNNEDDSASSDLKRSKP</sequence>
<name>A0A0J8BAG1_BETVV</name>
<keyword evidence="3" id="KW-1185">Reference proteome</keyword>
<proteinExistence type="predicted"/>
<evidence type="ECO:0000256" key="1">
    <source>
        <dbReference type="SAM" id="MobiDB-lite"/>
    </source>
</evidence>
<reference evidence="2 3" key="1">
    <citation type="journal article" date="2014" name="Nature">
        <title>The genome of the recently domesticated crop plant sugar beet (Beta vulgaris).</title>
        <authorList>
            <person name="Dohm J.C."/>
            <person name="Minoche A.E."/>
            <person name="Holtgrawe D."/>
            <person name="Capella-Gutierrez S."/>
            <person name="Zakrzewski F."/>
            <person name="Tafer H."/>
            <person name="Rupp O."/>
            <person name="Sorensen T.R."/>
            <person name="Stracke R."/>
            <person name="Reinhardt R."/>
            <person name="Goesmann A."/>
            <person name="Kraft T."/>
            <person name="Schulz B."/>
            <person name="Stadler P.F."/>
            <person name="Schmidt T."/>
            <person name="Gabaldon T."/>
            <person name="Lehrach H."/>
            <person name="Weisshaar B."/>
            <person name="Himmelbauer H."/>
        </authorList>
    </citation>
    <scope>NUCLEOTIDE SEQUENCE [LARGE SCALE GENOMIC DNA]</scope>
    <source>
        <tissue evidence="2">Taproot</tissue>
    </source>
</reference>
<dbReference type="Proteomes" id="UP000035740">
    <property type="component" value="Unassembled WGS sequence"/>
</dbReference>
<dbReference type="EMBL" id="KQ090288">
    <property type="protein sequence ID" value="KMS97911.1"/>
    <property type="molecule type" value="Genomic_DNA"/>
</dbReference>
<gene>
    <name evidence="2" type="ORF">BVRB_4g097620</name>
</gene>
<protein>
    <submittedName>
        <fullName evidence="2">Uncharacterized protein</fullName>
    </submittedName>
</protein>
<evidence type="ECO:0000313" key="3">
    <source>
        <dbReference type="Proteomes" id="UP000035740"/>
    </source>
</evidence>
<organism evidence="2 3">
    <name type="scientific">Beta vulgaris subsp. vulgaris</name>
    <name type="common">Beet</name>
    <dbReference type="NCBI Taxonomy" id="3555"/>
    <lineage>
        <taxon>Eukaryota</taxon>
        <taxon>Viridiplantae</taxon>
        <taxon>Streptophyta</taxon>
        <taxon>Embryophyta</taxon>
        <taxon>Tracheophyta</taxon>
        <taxon>Spermatophyta</taxon>
        <taxon>Magnoliopsida</taxon>
        <taxon>eudicotyledons</taxon>
        <taxon>Gunneridae</taxon>
        <taxon>Pentapetalae</taxon>
        <taxon>Caryophyllales</taxon>
        <taxon>Chenopodiaceae</taxon>
        <taxon>Betoideae</taxon>
        <taxon>Beta</taxon>
    </lineage>
</organism>